<accession>A0A6A2YYL5</accession>
<dbReference type="PROSITE" id="PS51754">
    <property type="entry name" value="OVATE"/>
    <property type="match status" value="1"/>
</dbReference>
<dbReference type="InterPro" id="IPR038933">
    <property type="entry name" value="Ovate"/>
</dbReference>
<evidence type="ECO:0000256" key="2">
    <source>
        <dbReference type="ARBA" id="ARBA00022491"/>
    </source>
</evidence>
<feature type="domain" description="OVATE" evidence="8">
    <location>
        <begin position="106"/>
        <end position="150"/>
    </location>
</feature>
<evidence type="ECO:0000259" key="8">
    <source>
        <dbReference type="PROSITE" id="PS51754"/>
    </source>
</evidence>
<keyword evidence="4 6" id="KW-0804">Transcription</keyword>
<dbReference type="AlphaFoldDB" id="A0A6A2YYL5"/>
<name>A0A6A2YYL5_HIBSY</name>
<keyword evidence="10" id="KW-1185">Reference proteome</keyword>
<dbReference type="EMBL" id="VEPZ02001239">
    <property type="protein sequence ID" value="KAE8684483.1"/>
    <property type="molecule type" value="Genomic_DNA"/>
</dbReference>
<gene>
    <name evidence="9" type="ORF">F3Y22_tig00111129pilonHSYRG00132</name>
</gene>
<dbReference type="Proteomes" id="UP000436088">
    <property type="component" value="Unassembled WGS sequence"/>
</dbReference>
<reference evidence="9" key="1">
    <citation type="submission" date="2019-09" db="EMBL/GenBank/DDBJ databases">
        <title>Draft genome information of white flower Hibiscus syriacus.</title>
        <authorList>
            <person name="Kim Y.-M."/>
        </authorList>
    </citation>
    <scope>NUCLEOTIDE SEQUENCE [LARGE SCALE GENOMIC DNA]</scope>
    <source>
        <strain evidence="9">YM2019G1</strain>
    </source>
</reference>
<protein>
    <recommendedName>
        <fullName evidence="6">Transcription repressor</fullName>
    </recommendedName>
    <alternativeName>
        <fullName evidence="6">Ovate family protein</fullName>
    </alternativeName>
</protein>
<evidence type="ECO:0000313" key="10">
    <source>
        <dbReference type="Proteomes" id="UP000436088"/>
    </source>
</evidence>
<keyword evidence="3 6" id="KW-0805">Transcription regulation</keyword>
<evidence type="ECO:0000256" key="6">
    <source>
        <dbReference type="RuleBase" id="RU367028"/>
    </source>
</evidence>
<feature type="region of interest" description="Disordered" evidence="7">
    <location>
        <begin position="1"/>
        <end position="61"/>
    </location>
</feature>
<comment type="caution">
    <text evidence="9">The sequence shown here is derived from an EMBL/GenBank/DDBJ whole genome shotgun (WGS) entry which is preliminary data.</text>
</comment>
<evidence type="ECO:0000256" key="4">
    <source>
        <dbReference type="ARBA" id="ARBA00023163"/>
    </source>
</evidence>
<comment type="function">
    <text evidence="6">Transcriptional repressor that regulates multiple aspects of plant growth and development.</text>
</comment>
<dbReference type="PANTHER" id="PTHR33057:SF224">
    <property type="entry name" value="TRANSCRIPTION REPRESSOR"/>
    <property type="match status" value="1"/>
</dbReference>
<keyword evidence="2 6" id="KW-0678">Repressor</keyword>
<evidence type="ECO:0000256" key="5">
    <source>
        <dbReference type="ARBA" id="ARBA00023242"/>
    </source>
</evidence>
<feature type="region of interest" description="Disordered" evidence="7">
    <location>
        <begin position="88"/>
        <end position="113"/>
    </location>
</feature>
<feature type="compositionally biased region" description="Polar residues" evidence="7">
    <location>
        <begin position="1"/>
        <end position="12"/>
    </location>
</feature>
<proteinExistence type="predicted"/>
<dbReference type="GO" id="GO:0045892">
    <property type="term" value="P:negative regulation of DNA-templated transcription"/>
    <property type="evidence" value="ECO:0007669"/>
    <property type="project" value="UniProtKB-UniRule"/>
</dbReference>
<dbReference type="GO" id="GO:0005634">
    <property type="term" value="C:nucleus"/>
    <property type="evidence" value="ECO:0007669"/>
    <property type="project" value="UniProtKB-SubCell"/>
</dbReference>
<keyword evidence="5 6" id="KW-0539">Nucleus</keyword>
<evidence type="ECO:0000313" key="9">
    <source>
        <dbReference type="EMBL" id="KAE8684483.1"/>
    </source>
</evidence>
<evidence type="ECO:0000256" key="7">
    <source>
        <dbReference type="SAM" id="MobiDB-lite"/>
    </source>
</evidence>
<organism evidence="9 10">
    <name type="scientific">Hibiscus syriacus</name>
    <name type="common">Rose of Sharon</name>
    <dbReference type="NCBI Taxonomy" id="106335"/>
    <lineage>
        <taxon>Eukaryota</taxon>
        <taxon>Viridiplantae</taxon>
        <taxon>Streptophyta</taxon>
        <taxon>Embryophyta</taxon>
        <taxon>Tracheophyta</taxon>
        <taxon>Spermatophyta</taxon>
        <taxon>Magnoliopsida</taxon>
        <taxon>eudicotyledons</taxon>
        <taxon>Gunneridae</taxon>
        <taxon>Pentapetalae</taxon>
        <taxon>rosids</taxon>
        <taxon>malvids</taxon>
        <taxon>Malvales</taxon>
        <taxon>Malvaceae</taxon>
        <taxon>Malvoideae</taxon>
        <taxon>Hibiscus</taxon>
    </lineage>
</organism>
<evidence type="ECO:0000256" key="1">
    <source>
        <dbReference type="ARBA" id="ARBA00004123"/>
    </source>
</evidence>
<feature type="compositionally biased region" description="Low complexity" evidence="7">
    <location>
        <begin position="25"/>
        <end position="38"/>
    </location>
</feature>
<evidence type="ECO:0000256" key="3">
    <source>
        <dbReference type="ARBA" id="ARBA00023015"/>
    </source>
</evidence>
<dbReference type="Pfam" id="PF04844">
    <property type="entry name" value="Ovate"/>
    <property type="match status" value="1"/>
</dbReference>
<sequence>MATVSSTDSGCFSSELGGEDEETETLISNSRSFSDGSSFELDQSLAEEDSPVEIKRNKKKVNGKKMKRLRSFGSKKYKGSLAEKNSMERFYSEKDDDDTAVQGGAEEKKSEDPYKDFKRSMLEMIMEKQMFEARDFVIWRGSIKLSLKCM</sequence>
<comment type="subcellular location">
    <subcellularLocation>
        <location evidence="1 6">Nucleus</location>
    </subcellularLocation>
</comment>
<dbReference type="PANTHER" id="PTHR33057">
    <property type="entry name" value="TRANSCRIPTION REPRESSOR OFP7-RELATED"/>
    <property type="match status" value="1"/>
</dbReference>
<dbReference type="OrthoDB" id="1928390at2759"/>
<dbReference type="InterPro" id="IPR006458">
    <property type="entry name" value="Ovate_C"/>
</dbReference>